<dbReference type="OMA" id="TKDYIWQ"/>
<accession>A0A168MIS0</accession>
<evidence type="ECO:0000313" key="3">
    <source>
        <dbReference type="Proteomes" id="UP000078561"/>
    </source>
</evidence>
<keyword evidence="3" id="KW-1185">Reference proteome</keyword>
<evidence type="ECO:0000256" key="1">
    <source>
        <dbReference type="SAM" id="MobiDB-lite"/>
    </source>
</evidence>
<feature type="compositionally biased region" description="Polar residues" evidence="1">
    <location>
        <begin position="574"/>
        <end position="586"/>
    </location>
</feature>
<dbReference type="STRING" id="4829.A0A168MIS0"/>
<protein>
    <submittedName>
        <fullName evidence="2">Uncharacterized protein</fullName>
    </submittedName>
</protein>
<dbReference type="AlphaFoldDB" id="A0A168MIS0"/>
<dbReference type="Proteomes" id="UP000078561">
    <property type="component" value="Unassembled WGS sequence"/>
</dbReference>
<dbReference type="PANTHER" id="PTHR13060">
    <property type="entry name" value="SGT1 PROTEIN HSGT1 SUPPRESSOR OF GCR2"/>
    <property type="match status" value="1"/>
</dbReference>
<evidence type="ECO:0000313" key="2">
    <source>
        <dbReference type="EMBL" id="SAL98596.1"/>
    </source>
</evidence>
<feature type="region of interest" description="Disordered" evidence="1">
    <location>
        <begin position="641"/>
        <end position="660"/>
    </location>
</feature>
<dbReference type="OrthoDB" id="27237at2759"/>
<dbReference type="FunCoup" id="A0A168MIS0">
    <property type="interactions" value="924"/>
</dbReference>
<dbReference type="EMBL" id="LT552246">
    <property type="protein sequence ID" value="SAL98596.1"/>
    <property type="molecule type" value="Genomic_DNA"/>
</dbReference>
<gene>
    <name evidence="2" type="primary">ABSGL_04147.1 scaffold 5122</name>
</gene>
<sequence length="660" mass="74539">MESIRDIFSRTNNTDINYIEYSIYFPPSTSEKATCQALCDYKKQIESLIEPFLNGHFWQKDKFKLRIVRNNQKDPSFPFLFGFSRFGDCLNDEWFIVFLLYQISCHFEDALIAVSDNDGELLLIEAALALPDWLDPSNSDNRVYIYQGKLHIIPLPNSPADIFNFMSAGGTTATKNALSRIESIDIIRQQQLSGMNTIASEDIQCIIESKLKKYHHQPQDSHEVHYARTVLLNPKAAFILLSAPQLLPLAVEAFYLRDPMSLKACAIMHHFPPQSTTDNRVDTVLPWTQTTFAQTLHQQFYAPKPFHLPAKQHESYQATELGMKLLCGLEMLYVKEFSVHTNNSTTGEDDKADTDEIDAYDLMEMAPTALDSLTPRQKMDELLAHYSLPALEKLMRTNSAQNTEGDTNWLNVYPDELESMLAQKMDANDSNSAMESTSNEATRSDGNDLDGDVHVNLEEMMTKFEHFLEHSSSNVDGVKFNEADSISEEEDFEEVDPDDDRDRGQDGQEAEENMLKQVSFDFTSFMDILKHGIDGRQPATRTPVDYDDTEDLKALMDEMDKEITGHGKIGGSFVKSQPSATTTTEIGNEDRAQASEEKEDAPVDIQLNLIQNILESFKGQQGLPGPTGNLLRQFKIALPLDSNDDASGEDNIVDHFDKNP</sequence>
<feature type="region of interest" description="Disordered" evidence="1">
    <location>
        <begin position="566"/>
        <end position="600"/>
    </location>
</feature>
<dbReference type="PANTHER" id="PTHR13060:SF0">
    <property type="entry name" value="PROTEIN ECDYSONELESS HOMOLOG"/>
    <property type="match status" value="1"/>
</dbReference>
<feature type="compositionally biased region" description="Basic and acidic residues" evidence="1">
    <location>
        <begin position="442"/>
        <end position="451"/>
    </location>
</feature>
<reference evidence="2" key="1">
    <citation type="submission" date="2016-04" db="EMBL/GenBank/DDBJ databases">
        <authorList>
            <person name="Evans L.H."/>
            <person name="Alamgir A."/>
            <person name="Owens N."/>
            <person name="Weber N.D."/>
            <person name="Virtaneva K."/>
            <person name="Barbian K."/>
            <person name="Babar A."/>
            <person name="Rosenke K."/>
        </authorList>
    </citation>
    <scope>NUCLEOTIDE SEQUENCE [LARGE SCALE GENOMIC DNA]</scope>
    <source>
        <strain evidence="2">CBS 101.48</strain>
    </source>
</reference>
<name>A0A168MIS0_ABSGL</name>
<feature type="region of interest" description="Disordered" evidence="1">
    <location>
        <begin position="427"/>
        <end position="451"/>
    </location>
</feature>
<feature type="compositionally biased region" description="Acidic residues" evidence="1">
    <location>
        <begin position="485"/>
        <end position="499"/>
    </location>
</feature>
<feature type="region of interest" description="Disordered" evidence="1">
    <location>
        <begin position="483"/>
        <end position="509"/>
    </location>
</feature>
<dbReference type="InterPro" id="IPR010770">
    <property type="entry name" value="Ecd"/>
</dbReference>
<dbReference type="Pfam" id="PF07093">
    <property type="entry name" value="SGT1"/>
    <property type="match status" value="2"/>
</dbReference>
<proteinExistence type="predicted"/>
<dbReference type="GO" id="GO:0005634">
    <property type="term" value="C:nucleus"/>
    <property type="evidence" value="ECO:0007669"/>
    <property type="project" value="TreeGrafter"/>
</dbReference>
<organism evidence="2">
    <name type="scientific">Absidia glauca</name>
    <name type="common">Pin mould</name>
    <dbReference type="NCBI Taxonomy" id="4829"/>
    <lineage>
        <taxon>Eukaryota</taxon>
        <taxon>Fungi</taxon>
        <taxon>Fungi incertae sedis</taxon>
        <taxon>Mucoromycota</taxon>
        <taxon>Mucoromycotina</taxon>
        <taxon>Mucoromycetes</taxon>
        <taxon>Mucorales</taxon>
        <taxon>Cunninghamellaceae</taxon>
        <taxon>Absidia</taxon>
    </lineage>
</organism>
<dbReference type="InParanoid" id="A0A168MIS0"/>
<feature type="compositionally biased region" description="Polar residues" evidence="1">
    <location>
        <begin position="428"/>
        <end position="441"/>
    </location>
</feature>